<organism evidence="7 8">
    <name type="scientific">Oceanithermus desulfurans NBRC 100063</name>
    <dbReference type="NCBI Taxonomy" id="1227550"/>
    <lineage>
        <taxon>Bacteria</taxon>
        <taxon>Thermotogati</taxon>
        <taxon>Deinococcota</taxon>
        <taxon>Deinococci</taxon>
        <taxon>Thermales</taxon>
        <taxon>Thermaceae</taxon>
        <taxon>Oceanithermus</taxon>
    </lineage>
</organism>
<dbReference type="Gene3D" id="2.30.22.10">
    <property type="entry name" value="Head domain of nucleotide exchange factor GrpE"/>
    <property type="match status" value="1"/>
</dbReference>
<comment type="subcellular location">
    <subcellularLocation>
        <location evidence="3">Cytoplasm</location>
    </subcellularLocation>
</comment>
<dbReference type="SUPFAM" id="SSF51064">
    <property type="entry name" value="Head domain of nucleotide exchange factor GrpE"/>
    <property type="match status" value="1"/>
</dbReference>
<feature type="region of interest" description="Disordered" evidence="6">
    <location>
        <begin position="1"/>
        <end position="21"/>
    </location>
</feature>
<comment type="function">
    <text evidence="3 4">Participates actively in the response to hyperosmotic and heat shock by preventing the aggregation of stress-denatured proteins, in association with DnaK and GrpE. It is the nucleotide exchange factor for DnaK and may function as a thermosensor. Unfolded proteins bind initially to DnaJ; upon interaction with the DnaJ-bound protein, DnaK hydrolyzes its bound ATP, resulting in the formation of a stable complex. GrpE releases ADP from DnaK; ATP binding to DnaK triggers the release of the substrate protein, thus completing the reaction cycle. Several rounds of ATP-dependent interactions between DnaJ, DnaK and GrpE are required for fully efficient folding.</text>
</comment>
<gene>
    <name evidence="3 7" type="primary">grpE</name>
    <name evidence="7" type="ORF">ODE01S_17950</name>
</gene>
<protein>
    <recommendedName>
        <fullName evidence="3 4">Protein GrpE</fullName>
    </recommendedName>
    <alternativeName>
        <fullName evidence="3">HSP-70 cofactor</fullName>
    </alternativeName>
</protein>
<sequence>MAKEQTSKPENDLNARVEAEEREVAREAEKVAAELERAEGELAKARKEIEILKDKYMRLLADFDNYRKRMQAEVESARRDGEIKAIRALLPVLDDLERALEHAGAKPETIAEGVRAVHQGFQRILSGLGVEPVPGEGEPFNPSVHEAVGIVEGEEDEKVAEVYQKGYRYGEQLIRPARVAVTKKKEVGGGK</sequence>
<evidence type="ECO:0000256" key="4">
    <source>
        <dbReference type="RuleBase" id="RU000639"/>
    </source>
</evidence>
<accession>A0A511RL23</accession>
<dbReference type="GO" id="GO:0006457">
    <property type="term" value="P:protein folding"/>
    <property type="evidence" value="ECO:0007669"/>
    <property type="project" value="InterPro"/>
</dbReference>
<dbReference type="CDD" id="cd00446">
    <property type="entry name" value="GrpE"/>
    <property type="match status" value="1"/>
</dbReference>
<evidence type="ECO:0000256" key="6">
    <source>
        <dbReference type="SAM" id="MobiDB-lite"/>
    </source>
</evidence>
<comment type="caution">
    <text evidence="7">The sequence shown here is derived from an EMBL/GenBank/DDBJ whole genome shotgun (WGS) entry which is preliminary data.</text>
</comment>
<evidence type="ECO:0000256" key="2">
    <source>
        <dbReference type="ARBA" id="ARBA00023186"/>
    </source>
</evidence>
<dbReference type="InterPro" id="IPR009012">
    <property type="entry name" value="GrpE_head"/>
</dbReference>
<dbReference type="GO" id="GO:0051082">
    <property type="term" value="F:unfolded protein binding"/>
    <property type="evidence" value="ECO:0007669"/>
    <property type="project" value="TreeGrafter"/>
</dbReference>
<dbReference type="InterPro" id="IPR013805">
    <property type="entry name" value="GrpE_CC"/>
</dbReference>
<dbReference type="GO" id="GO:0005737">
    <property type="term" value="C:cytoplasm"/>
    <property type="evidence" value="ECO:0007669"/>
    <property type="project" value="UniProtKB-SubCell"/>
</dbReference>
<dbReference type="InterPro" id="IPR000740">
    <property type="entry name" value="GrpE"/>
</dbReference>
<dbReference type="PROSITE" id="PS01071">
    <property type="entry name" value="GRPE"/>
    <property type="match status" value="1"/>
</dbReference>
<dbReference type="Proteomes" id="UP000321827">
    <property type="component" value="Unassembled WGS sequence"/>
</dbReference>
<evidence type="ECO:0000256" key="3">
    <source>
        <dbReference type="HAMAP-Rule" id="MF_01151"/>
    </source>
</evidence>
<dbReference type="SUPFAM" id="SSF58014">
    <property type="entry name" value="Coiled-coil domain of nucleotide exchange factor GrpE"/>
    <property type="match status" value="1"/>
</dbReference>
<evidence type="ECO:0000256" key="5">
    <source>
        <dbReference type="RuleBase" id="RU004478"/>
    </source>
</evidence>
<keyword evidence="3 4" id="KW-0346">Stress response</keyword>
<dbReference type="GO" id="GO:0051087">
    <property type="term" value="F:protein-folding chaperone binding"/>
    <property type="evidence" value="ECO:0007669"/>
    <property type="project" value="InterPro"/>
</dbReference>
<evidence type="ECO:0000256" key="1">
    <source>
        <dbReference type="ARBA" id="ARBA00009054"/>
    </source>
</evidence>
<evidence type="ECO:0000313" key="7">
    <source>
        <dbReference type="EMBL" id="GEM90361.1"/>
    </source>
</evidence>
<dbReference type="GO" id="GO:0000774">
    <property type="term" value="F:adenyl-nucleotide exchange factor activity"/>
    <property type="evidence" value="ECO:0007669"/>
    <property type="project" value="InterPro"/>
</dbReference>
<dbReference type="Pfam" id="PF01025">
    <property type="entry name" value="GrpE"/>
    <property type="match status" value="1"/>
</dbReference>
<dbReference type="AlphaFoldDB" id="A0A511RL23"/>
<dbReference type="RefSeq" id="WP_147148029.1">
    <property type="nucleotide sequence ID" value="NZ_BJXN01000012.1"/>
</dbReference>
<dbReference type="Gene3D" id="3.90.20.20">
    <property type="match status" value="1"/>
</dbReference>
<dbReference type="PANTHER" id="PTHR21237:SF23">
    <property type="entry name" value="GRPE PROTEIN HOMOLOG, MITOCHONDRIAL"/>
    <property type="match status" value="1"/>
</dbReference>
<name>A0A511RL23_9DEIN</name>
<proteinExistence type="inferred from homology"/>
<dbReference type="EMBL" id="BJXN01000012">
    <property type="protein sequence ID" value="GEM90361.1"/>
    <property type="molecule type" value="Genomic_DNA"/>
</dbReference>
<reference evidence="7 8" key="1">
    <citation type="submission" date="2019-07" db="EMBL/GenBank/DDBJ databases">
        <title>Whole genome shotgun sequence of Oceanithermus desulfurans NBRC 100063.</title>
        <authorList>
            <person name="Hosoyama A."/>
            <person name="Uohara A."/>
            <person name="Ohji S."/>
            <person name="Ichikawa N."/>
        </authorList>
    </citation>
    <scope>NUCLEOTIDE SEQUENCE [LARGE SCALE GENOMIC DNA]</scope>
    <source>
        <strain evidence="7 8">NBRC 100063</strain>
    </source>
</reference>
<dbReference type="OrthoDB" id="9812586at2"/>
<comment type="subunit">
    <text evidence="3">Homodimer.</text>
</comment>
<dbReference type="PANTHER" id="PTHR21237">
    <property type="entry name" value="GRPE PROTEIN"/>
    <property type="match status" value="1"/>
</dbReference>
<dbReference type="GO" id="GO:0042803">
    <property type="term" value="F:protein homodimerization activity"/>
    <property type="evidence" value="ECO:0007669"/>
    <property type="project" value="InterPro"/>
</dbReference>
<dbReference type="HAMAP" id="MF_01151">
    <property type="entry name" value="GrpE"/>
    <property type="match status" value="1"/>
</dbReference>
<keyword evidence="3" id="KW-0963">Cytoplasm</keyword>
<comment type="similarity">
    <text evidence="1 3 5">Belongs to the GrpE family.</text>
</comment>
<dbReference type="PRINTS" id="PR00773">
    <property type="entry name" value="GRPEPROTEIN"/>
</dbReference>
<evidence type="ECO:0000313" key="8">
    <source>
        <dbReference type="Proteomes" id="UP000321827"/>
    </source>
</evidence>
<keyword evidence="2 3" id="KW-0143">Chaperone</keyword>